<feature type="region of interest" description="Disordered" evidence="1">
    <location>
        <begin position="49"/>
        <end position="144"/>
    </location>
</feature>
<dbReference type="OrthoDB" id="515654at2759"/>
<feature type="region of interest" description="Disordered" evidence="1">
    <location>
        <begin position="1"/>
        <end position="36"/>
    </location>
</feature>
<reference evidence="3" key="1">
    <citation type="submission" date="2021-08" db="EMBL/GenBank/DDBJ databases">
        <title>WGS assembly of Ceratopteris richardii.</title>
        <authorList>
            <person name="Marchant D.B."/>
            <person name="Chen G."/>
            <person name="Jenkins J."/>
            <person name="Shu S."/>
            <person name="Leebens-Mack J."/>
            <person name="Grimwood J."/>
            <person name="Schmutz J."/>
            <person name="Soltis P."/>
            <person name="Soltis D."/>
            <person name="Chen Z.-H."/>
        </authorList>
    </citation>
    <scope>NUCLEOTIDE SEQUENCE</scope>
    <source>
        <strain evidence="3">Whitten #5841</strain>
        <tissue evidence="3">Leaf</tissue>
    </source>
</reference>
<feature type="compositionally biased region" description="Basic residues" evidence="1">
    <location>
        <begin position="129"/>
        <end position="138"/>
    </location>
</feature>
<dbReference type="Pfam" id="PF00627">
    <property type="entry name" value="UBA"/>
    <property type="match status" value="1"/>
</dbReference>
<feature type="region of interest" description="Disordered" evidence="1">
    <location>
        <begin position="442"/>
        <end position="471"/>
    </location>
</feature>
<dbReference type="EMBL" id="CM035444">
    <property type="protein sequence ID" value="KAH7276900.1"/>
    <property type="molecule type" value="Genomic_DNA"/>
</dbReference>
<dbReference type="SUPFAM" id="SSF46934">
    <property type="entry name" value="UBA-like"/>
    <property type="match status" value="1"/>
</dbReference>
<dbReference type="EMBL" id="CM035444">
    <property type="protein sequence ID" value="KAH7276899.1"/>
    <property type="molecule type" value="Genomic_DNA"/>
</dbReference>
<feature type="domain" description="UBA" evidence="2">
    <location>
        <begin position="154"/>
        <end position="195"/>
    </location>
</feature>
<protein>
    <recommendedName>
        <fullName evidence="2">UBA domain-containing protein</fullName>
    </recommendedName>
</protein>
<dbReference type="PANTHER" id="PTHR35294">
    <property type="entry name" value="UBIQUITIN-ASSOCIATED/TRANSLATION ELONGATION FACTOR EF1B PROTEIN"/>
    <property type="match status" value="1"/>
</dbReference>
<feature type="compositionally biased region" description="Basic and acidic residues" evidence="1">
    <location>
        <begin position="119"/>
        <end position="128"/>
    </location>
</feature>
<keyword evidence="4" id="KW-1185">Reference proteome</keyword>
<dbReference type="Gene3D" id="1.10.8.10">
    <property type="entry name" value="DNA helicase RuvA subunit, C-terminal domain"/>
    <property type="match status" value="1"/>
</dbReference>
<feature type="region of interest" description="Disordered" evidence="1">
    <location>
        <begin position="285"/>
        <end position="310"/>
    </location>
</feature>
<evidence type="ECO:0000259" key="2">
    <source>
        <dbReference type="PROSITE" id="PS50030"/>
    </source>
</evidence>
<comment type="caution">
    <text evidence="3">The sequence shown here is derived from an EMBL/GenBank/DDBJ whole genome shotgun (WGS) entry which is preliminary data.</text>
</comment>
<organism evidence="3 4">
    <name type="scientific">Ceratopteris richardii</name>
    <name type="common">Triangle waterfern</name>
    <dbReference type="NCBI Taxonomy" id="49495"/>
    <lineage>
        <taxon>Eukaryota</taxon>
        <taxon>Viridiplantae</taxon>
        <taxon>Streptophyta</taxon>
        <taxon>Embryophyta</taxon>
        <taxon>Tracheophyta</taxon>
        <taxon>Polypodiopsida</taxon>
        <taxon>Polypodiidae</taxon>
        <taxon>Polypodiales</taxon>
        <taxon>Pteridineae</taxon>
        <taxon>Pteridaceae</taxon>
        <taxon>Parkerioideae</taxon>
        <taxon>Ceratopteris</taxon>
    </lineage>
</organism>
<feature type="compositionally biased region" description="Polar residues" evidence="1">
    <location>
        <begin position="299"/>
        <end position="310"/>
    </location>
</feature>
<evidence type="ECO:0000313" key="3">
    <source>
        <dbReference type="EMBL" id="KAH7276900.1"/>
    </source>
</evidence>
<proteinExistence type="predicted"/>
<feature type="compositionally biased region" description="Low complexity" evidence="1">
    <location>
        <begin position="445"/>
        <end position="465"/>
    </location>
</feature>
<dbReference type="EMBL" id="CM035444">
    <property type="protein sequence ID" value="KAH7276901.1"/>
    <property type="molecule type" value="Genomic_DNA"/>
</dbReference>
<feature type="compositionally biased region" description="Basic and acidic residues" evidence="1">
    <location>
        <begin position="94"/>
        <end position="105"/>
    </location>
</feature>
<name>A0A8T2PZN7_CERRI</name>
<gene>
    <name evidence="3" type="ORF">KP509_39G025900</name>
</gene>
<dbReference type="PANTHER" id="PTHR35294:SF1">
    <property type="entry name" value="OS05G0409000 PROTEIN"/>
    <property type="match status" value="1"/>
</dbReference>
<dbReference type="PROSITE" id="PS50030">
    <property type="entry name" value="UBA"/>
    <property type="match status" value="1"/>
</dbReference>
<accession>A0A8T2PZN7</accession>
<dbReference type="Proteomes" id="UP000825935">
    <property type="component" value="Chromosome 39"/>
</dbReference>
<feature type="compositionally biased region" description="Basic and acidic residues" evidence="1">
    <location>
        <begin position="7"/>
        <end position="19"/>
    </location>
</feature>
<dbReference type="InterPro" id="IPR015940">
    <property type="entry name" value="UBA"/>
</dbReference>
<evidence type="ECO:0000313" key="4">
    <source>
        <dbReference type="Proteomes" id="UP000825935"/>
    </source>
</evidence>
<dbReference type="AlphaFoldDB" id="A0A8T2PZN7"/>
<dbReference type="InterPro" id="IPR009060">
    <property type="entry name" value="UBA-like_sf"/>
</dbReference>
<sequence>MSPSKLKSNERQAARDKKAAARQAGGGVTSANAYNPVSGTFHALESIASDSGSGYLNGRFKSIDDGEDNSSSNGGAGELECASNNGSYSGESEDQSHINGKEKLGNGKAGGHAGVIGGFDKRDKVRGKNERKHQRQKERRAQELRDKCTSYLMSRKLEVLSQQLVAMGFPQERATMALIFNDGHVERSVAWLLEGGEGQVHEDWNSGGNPKIDITEELNYMTEIEKKYKFPRSDIERAIVATEGDLAKAVESLRARARSLSPDREEDHNMQNISNCVPAVRKEEPFASTPAAPPGPGPSQQIRSNVAQPSYQVRKDDRNFLQLTAKGRQPCVNAQAPQEILTRGSVHPRKISHPSSEMSNSLLWAHTQTGRTPVGAVKQQPSYTSQNMPVSKSHTGILFGIAGTESKVLPVAVRESNVSSTLKESTHTGQPHILLRANPQSFVGSSSRAPSPIPSSPAFSTSSRSQGFPDVGSPSSVLFMNASHPDTGTKEMIIRKKQMNVSDVSASDFNGYTNPLGSSQSDLLQWGYGPSNEYSVSSSLSTAVHPGSSSGSSFGLFTGWGSNFSHTSVDWSTGPSTNCDYRTIDWSMNASSTTLAGVSTRLNSLSLKEKSSLFWGSDKEWSMRSRLQSSNHVTDSTEWHAPWKVGPSAGSSVKENVSLNSGNASAHEWTSPFAGKDLFNLPQAVLSPSL</sequence>
<dbReference type="OMA" id="PNPGGIW"/>
<feature type="compositionally biased region" description="Gly residues" evidence="1">
    <location>
        <begin position="107"/>
        <end position="117"/>
    </location>
</feature>
<evidence type="ECO:0000256" key="1">
    <source>
        <dbReference type="SAM" id="MobiDB-lite"/>
    </source>
</evidence>